<dbReference type="Proteomes" id="UP000541444">
    <property type="component" value="Unassembled WGS sequence"/>
</dbReference>
<keyword evidence="1" id="KW-0812">Transmembrane</keyword>
<proteinExistence type="predicted"/>
<evidence type="ECO:0000313" key="3">
    <source>
        <dbReference type="Proteomes" id="UP000541444"/>
    </source>
</evidence>
<name>A0A7J7PAQ8_9MAGN</name>
<comment type="caution">
    <text evidence="2">The sequence shown here is derived from an EMBL/GenBank/DDBJ whole genome shotgun (WGS) entry which is preliminary data.</text>
</comment>
<feature type="transmembrane region" description="Helical" evidence="1">
    <location>
        <begin position="20"/>
        <end position="40"/>
    </location>
</feature>
<protein>
    <recommendedName>
        <fullName evidence="4">DDE Tnp4 domain-containing protein</fullName>
    </recommendedName>
</protein>
<organism evidence="2 3">
    <name type="scientific">Kingdonia uniflora</name>
    <dbReference type="NCBI Taxonomy" id="39325"/>
    <lineage>
        <taxon>Eukaryota</taxon>
        <taxon>Viridiplantae</taxon>
        <taxon>Streptophyta</taxon>
        <taxon>Embryophyta</taxon>
        <taxon>Tracheophyta</taxon>
        <taxon>Spermatophyta</taxon>
        <taxon>Magnoliopsida</taxon>
        <taxon>Ranunculales</taxon>
        <taxon>Circaeasteraceae</taxon>
        <taxon>Kingdonia</taxon>
    </lineage>
</organism>
<evidence type="ECO:0008006" key="4">
    <source>
        <dbReference type="Google" id="ProtNLM"/>
    </source>
</evidence>
<accession>A0A7J7PAQ8</accession>
<gene>
    <name evidence="2" type="ORF">GIB67_007890</name>
</gene>
<dbReference type="EMBL" id="JACGCM010000076">
    <property type="protein sequence ID" value="KAF6176507.1"/>
    <property type="molecule type" value="Genomic_DNA"/>
</dbReference>
<dbReference type="AlphaFoldDB" id="A0A7J7PAQ8"/>
<reference evidence="2 3" key="1">
    <citation type="journal article" date="2020" name="IScience">
        <title>Genome Sequencing of the Endangered Kingdonia uniflora (Circaeasteraceae, Ranunculales) Reveals Potential Mechanisms of Evolutionary Specialization.</title>
        <authorList>
            <person name="Sun Y."/>
            <person name="Deng T."/>
            <person name="Zhang A."/>
            <person name="Moore M.J."/>
            <person name="Landis J.B."/>
            <person name="Lin N."/>
            <person name="Zhang H."/>
            <person name="Zhang X."/>
            <person name="Huang J."/>
            <person name="Zhang X."/>
            <person name="Sun H."/>
            <person name="Wang H."/>
        </authorList>
    </citation>
    <scope>NUCLEOTIDE SEQUENCE [LARGE SCALE GENOMIC DNA]</scope>
    <source>
        <strain evidence="2">TB1705</strain>
        <tissue evidence="2">Leaf</tissue>
    </source>
</reference>
<dbReference type="OrthoDB" id="1681765at2759"/>
<evidence type="ECO:0000256" key="1">
    <source>
        <dbReference type="SAM" id="Phobius"/>
    </source>
</evidence>
<keyword evidence="1" id="KW-0472">Membrane</keyword>
<evidence type="ECO:0000313" key="2">
    <source>
        <dbReference type="EMBL" id="KAF6176507.1"/>
    </source>
</evidence>
<keyword evidence="1" id="KW-1133">Transmembrane helix</keyword>
<sequence>MLRAAVNDPRDLFAIPAGKFYLGDVGFANVLGFLVPYRGVRYHLKEHDGRTPTNEKELFNYHHSSL</sequence>
<keyword evidence="3" id="KW-1185">Reference proteome</keyword>